<gene>
    <name evidence="1" type="ORF">QQX02_05890</name>
</gene>
<dbReference type="RefSeq" id="WP_301141846.1">
    <property type="nucleotide sequence ID" value="NZ_JAUHQA010000001.1"/>
</dbReference>
<accession>A0ABT8GHM4</accession>
<dbReference type="Proteomes" id="UP001172708">
    <property type="component" value="Unassembled WGS sequence"/>
</dbReference>
<dbReference type="EMBL" id="JAUHQA010000001">
    <property type="protein sequence ID" value="MDN4480451.1"/>
    <property type="molecule type" value="Genomic_DNA"/>
</dbReference>
<name>A0ABT8GHM4_9MICO</name>
<evidence type="ECO:0000313" key="1">
    <source>
        <dbReference type="EMBL" id="MDN4480451.1"/>
    </source>
</evidence>
<reference evidence="1" key="1">
    <citation type="submission" date="2023-06" db="EMBL/GenBank/DDBJ databases">
        <title>Egi l300058.</title>
        <authorList>
            <person name="Gao L."/>
            <person name="Fang B.-Z."/>
            <person name="Li W.-J."/>
        </authorList>
    </citation>
    <scope>NUCLEOTIDE SEQUENCE</scope>
    <source>
        <strain evidence="1">EGI L300058</strain>
    </source>
</reference>
<protein>
    <submittedName>
        <fullName evidence="1">Uncharacterized protein</fullName>
    </submittedName>
</protein>
<sequence>MTELAASWEGTASGGTVQPPALLLPIHPLDEAYAALGRALGSLAQAQDLDWVSVAAAQYRSELAEVEVRVRRLTVAVDWCREDWHRARTLAWMHGHS</sequence>
<organism evidence="1 2">
    <name type="scientific">Demequina muriae</name>
    <dbReference type="NCBI Taxonomy" id="3051664"/>
    <lineage>
        <taxon>Bacteria</taxon>
        <taxon>Bacillati</taxon>
        <taxon>Actinomycetota</taxon>
        <taxon>Actinomycetes</taxon>
        <taxon>Micrococcales</taxon>
        <taxon>Demequinaceae</taxon>
        <taxon>Demequina</taxon>
    </lineage>
</organism>
<evidence type="ECO:0000313" key="2">
    <source>
        <dbReference type="Proteomes" id="UP001172708"/>
    </source>
</evidence>
<keyword evidence="2" id="KW-1185">Reference proteome</keyword>
<comment type="caution">
    <text evidence="1">The sequence shown here is derived from an EMBL/GenBank/DDBJ whole genome shotgun (WGS) entry which is preliminary data.</text>
</comment>
<proteinExistence type="predicted"/>